<feature type="compositionally biased region" description="Polar residues" evidence="1">
    <location>
        <begin position="220"/>
        <end position="237"/>
    </location>
</feature>
<keyword evidence="3" id="KW-1185">Reference proteome</keyword>
<organism evidence="2 3">
    <name type="scientific">Paracidovorax valerianellae</name>
    <dbReference type="NCBI Taxonomy" id="187868"/>
    <lineage>
        <taxon>Bacteria</taxon>
        <taxon>Pseudomonadati</taxon>
        <taxon>Pseudomonadota</taxon>
        <taxon>Betaproteobacteria</taxon>
        <taxon>Burkholderiales</taxon>
        <taxon>Comamonadaceae</taxon>
        <taxon>Paracidovorax</taxon>
    </lineage>
</organism>
<evidence type="ECO:0000313" key="2">
    <source>
        <dbReference type="EMBL" id="SDC58768.1"/>
    </source>
</evidence>
<evidence type="ECO:0000256" key="1">
    <source>
        <dbReference type="SAM" id="MobiDB-lite"/>
    </source>
</evidence>
<dbReference type="EMBL" id="FMZC01000002">
    <property type="protein sequence ID" value="SDC58768.1"/>
    <property type="molecule type" value="Genomic_DNA"/>
</dbReference>
<reference evidence="2 3" key="1">
    <citation type="submission" date="2016-10" db="EMBL/GenBank/DDBJ databases">
        <authorList>
            <person name="de Groot N.N."/>
        </authorList>
    </citation>
    <scope>NUCLEOTIDE SEQUENCE [LARGE SCALE GENOMIC DNA]</scope>
    <source>
        <strain evidence="2 3">DSM 16619</strain>
    </source>
</reference>
<feature type="region of interest" description="Disordered" evidence="1">
    <location>
        <begin position="90"/>
        <end position="128"/>
    </location>
</feature>
<proteinExistence type="predicted"/>
<protein>
    <submittedName>
        <fullName evidence="2">Uncharacterized protein</fullName>
    </submittedName>
</protein>
<evidence type="ECO:0000313" key="3">
    <source>
        <dbReference type="Proteomes" id="UP000198781"/>
    </source>
</evidence>
<dbReference type="AlphaFoldDB" id="A0A1G6MT58"/>
<dbReference type="STRING" id="187868.SAMN05192589_102505"/>
<dbReference type="Proteomes" id="UP000198781">
    <property type="component" value="Unassembled WGS sequence"/>
</dbReference>
<gene>
    <name evidence="2" type="ORF">SAMN05192589_102505</name>
</gene>
<sequence>MGRACIFGCSIVTFRGRELRPAAHSLSFASPKESKQRKGDPAGCVPALRFGQPVVLGCGVRRGTRFALRAALKQPRRVSSRSRCVLRHTCPPRTLRSSAHPEGPPTQPSGPSLRSAKGARRNALAHNGPSEAMARVGCLTAGFPSGCAEERSGWRKKGRALSERNAVKRVCADPASREHRRLPRSAAQGTRTVGSPFFWVRFFGEAKKSTSAAGPRPGPGTQNKSHYKNNSNRTNKT</sequence>
<accession>A0A1G6MT58</accession>
<name>A0A1G6MT58_9BURK</name>
<feature type="region of interest" description="Disordered" evidence="1">
    <location>
        <begin position="208"/>
        <end position="237"/>
    </location>
</feature>